<accession>A0ABD0NUT2</accession>
<evidence type="ECO:0000313" key="1">
    <source>
        <dbReference type="EMBL" id="KAL0165638.1"/>
    </source>
</evidence>
<keyword evidence="2" id="KW-1185">Reference proteome</keyword>
<comment type="caution">
    <text evidence="1">The sequence shown here is derived from an EMBL/GenBank/DDBJ whole genome shotgun (WGS) entry which is preliminary data.</text>
</comment>
<organism evidence="1 2">
    <name type="scientific">Cirrhinus mrigala</name>
    <name type="common">Mrigala</name>
    <dbReference type="NCBI Taxonomy" id="683832"/>
    <lineage>
        <taxon>Eukaryota</taxon>
        <taxon>Metazoa</taxon>
        <taxon>Chordata</taxon>
        <taxon>Craniata</taxon>
        <taxon>Vertebrata</taxon>
        <taxon>Euteleostomi</taxon>
        <taxon>Actinopterygii</taxon>
        <taxon>Neopterygii</taxon>
        <taxon>Teleostei</taxon>
        <taxon>Ostariophysi</taxon>
        <taxon>Cypriniformes</taxon>
        <taxon>Cyprinidae</taxon>
        <taxon>Labeoninae</taxon>
        <taxon>Labeonini</taxon>
        <taxon>Cirrhinus</taxon>
    </lineage>
</organism>
<dbReference type="EMBL" id="JAMKFB020000019">
    <property type="protein sequence ID" value="KAL0165638.1"/>
    <property type="molecule type" value="Genomic_DNA"/>
</dbReference>
<gene>
    <name evidence="1" type="ORF">M9458_037482</name>
</gene>
<sequence length="143" mass="15465">PGIKAGSALYAKLCKVLQAKVLCTMDESGQSSDAFKELRTATDLVLHATKATVQSIGKALTNLVVLECHLWLNLKVIKDTDKITFLDSPDTPKGLSGPVLDGFTKRFITAQKSLQAMCHFLPNISRQKVPSSQQSAKPTLPEA</sequence>
<feature type="non-terminal residue" evidence="1">
    <location>
        <position position="143"/>
    </location>
</feature>
<reference evidence="1 2" key="1">
    <citation type="submission" date="2024-05" db="EMBL/GenBank/DDBJ databases">
        <title>Genome sequencing and assembly of Indian major carp, Cirrhinus mrigala (Hamilton, 1822).</title>
        <authorList>
            <person name="Mohindra V."/>
            <person name="Chowdhury L.M."/>
            <person name="Lal K."/>
            <person name="Jena J.K."/>
        </authorList>
    </citation>
    <scope>NUCLEOTIDE SEQUENCE [LARGE SCALE GENOMIC DNA]</scope>
    <source>
        <strain evidence="1">CM1030</strain>
        <tissue evidence="1">Blood</tissue>
    </source>
</reference>
<name>A0ABD0NUT2_CIRMR</name>
<proteinExistence type="predicted"/>
<protein>
    <submittedName>
        <fullName evidence="1">Uncharacterized protein</fullName>
    </submittedName>
</protein>
<dbReference type="Proteomes" id="UP001529510">
    <property type="component" value="Unassembled WGS sequence"/>
</dbReference>
<feature type="non-terminal residue" evidence="1">
    <location>
        <position position="1"/>
    </location>
</feature>
<evidence type="ECO:0000313" key="2">
    <source>
        <dbReference type="Proteomes" id="UP001529510"/>
    </source>
</evidence>
<dbReference type="AlphaFoldDB" id="A0ABD0NUT2"/>